<protein>
    <recommendedName>
        <fullName evidence="5">Lipoprotein</fullName>
    </recommendedName>
</protein>
<feature type="region of interest" description="Disordered" evidence="1">
    <location>
        <begin position="26"/>
        <end position="52"/>
    </location>
</feature>
<evidence type="ECO:0000313" key="4">
    <source>
        <dbReference type="Proteomes" id="UP000034406"/>
    </source>
</evidence>
<evidence type="ECO:0000256" key="2">
    <source>
        <dbReference type="SAM" id="SignalP"/>
    </source>
</evidence>
<feature type="compositionally biased region" description="Polar residues" evidence="1">
    <location>
        <begin position="35"/>
        <end position="48"/>
    </location>
</feature>
<gene>
    <name evidence="3" type="ORF">US90_C0007G0008</name>
</gene>
<name>A0A0G0K4L3_9BACT</name>
<evidence type="ECO:0000313" key="3">
    <source>
        <dbReference type="EMBL" id="KKQ70395.1"/>
    </source>
</evidence>
<proteinExistence type="predicted"/>
<evidence type="ECO:0008006" key="5">
    <source>
        <dbReference type="Google" id="ProtNLM"/>
    </source>
</evidence>
<dbReference type="STRING" id="1618490.US90_C0007G0008"/>
<feature type="signal peptide" evidence="2">
    <location>
        <begin position="1"/>
        <end position="25"/>
    </location>
</feature>
<dbReference type="PROSITE" id="PS51257">
    <property type="entry name" value="PROKAR_LIPOPROTEIN"/>
    <property type="match status" value="1"/>
</dbReference>
<keyword evidence="2" id="KW-0732">Signal</keyword>
<reference evidence="3 4" key="1">
    <citation type="journal article" date="2015" name="Nature">
        <title>rRNA introns, odd ribosomes, and small enigmatic genomes across a large radiation of phyla.</title>
        <authorList>
            <person name="Brown C.T."/>
            <person name="Hug L.A."/>
            <person name="Thomas B.C."/>
            <person name="Sharon I."/>
            <person name="Castelle C.J."/>
            <person name="Singh A."/>
            <person name="Wilkins M.J."/>
            <person name="Williams K.H."/>
            <person name="Banfield J.F."/>
        </authorList>
    </citation>
    <scope>NUCLEOTIDE SEQUENCE [LARGE SCALE GENOMIC DNA]</scope>
</reference>
<feature type="chain" id="PRO_5002533164" description="Lipoprotein" evidence="2">
    <location>
        <begin position="26"/>
        <end position="77"/>
    </location>
</feature>
<dbReference type="EMBL" id="LBUT01000007">
    <property type="protein sequence ID" value="KKQ70395.1"/>
    <property type="molecule type" value="Genomic_DNA"/>
</dbReference>
<dbReference type="AlphaFoldDB" id="A0A0G0K4L3"/>
<evidence type="ECO:0000256" key="1">
    <source>
        <dbReference type="SAM" id="MobiDB-lite"/>
    </source>
</evidence>
<accession>A0A0G0K4L3</accession>
<sequence>MKGLKLLVFFIPVLLLSACSLTSNQPDSPPVYIDDSQSVPTPTALPTPSSDQELLDQLNQEDLDLDSDFQDLTDQLK</sequence>
<organism evidence="3 4">
    <name type="scientific">Candidatus Shapirobacteria bacterium GW2011_GWE2_38_30</name>
    <dbReference type="NCBI Taxonomy" id="1618490"/>
    <lineage>
        <taxon>Bacteria</taxon>
        <taxon>Candidatus Shapironibacteriota</taxon>
    </lineage>
</organism>
<dbReference type="Proteomes" id="UP000034406">
    <property type="component" value="Unassembled WGS sequence"/>
</dbReference>
<comment type="caution">
    <text evidence="3">The sequence shown here is derived from an EMBL/GenBank/DDBJ whole genome shotgun (WGS) entry which is preliminary data.</text>
</comment>